<dbReference type="PANTHER" id="PTHR32133">
    <property type="entry name" value="OS07G0120400 PROTEIN"/>
    <property type="match status" value="1"/>
</dbReference>
<evidence type="ECO:0000259" key="2">
    <source>
        <dbReference type="Pfam" id="PF23635"/>
    </source>
</evidence>
<reference evidence="3" key="2">
    <citation type="submission" date="2021-12" db="EMBL/GenBank/DDBJ databases">
        <title>Resequencing data analysis of finger millet.</title>
        <authorList>
            <person name="Hatakeyama M."/>
            <person name="Aluri S."/>
            <person name="Balachadran M.T."/>
            <person name="Sivarajan S.R."/>
            <person name="Poveda L."/>
            <person name="Shimizu-Inatsugi R."/>
            <person name="Schlapbach R."/>
            <person name="Sreeman S.M."/>
            <person name="Shimizu K.K."/>
        </authorList>
    </citation>
    <scope>NUCLEOTIDE SEQUENCE</scope>
</reference>
<dbReference type="SUPFAM" id="SSF81383">
    <property type="entry name" value="F-box domain"/>
    <property type="match status" value="1"/>
</dbReference>
<dbReference type="InterPro" id="IPR036047">
    <property type="entry name" value="F-box-like_dom_sf"/>
</dbReference>
<name>A0AAV5DA84_ELECO</name>
<gene>
    <name evidence="3" type="primary">ga25791</name>
    <name evidence="3" type="ORF">PR202_ga25791</name>
</gene>
<dbReference type="SUPFAM" id="SSF69322">
    <property type="entry name" value="Tricorn protease domain 2"/>
    <property type="match status" value="1"/>
</dbReference>
<dbReference type="Pfam" id="PF00646">
    <property type="entry name" value="F-box"/>
    <property type="match status" value="1"/>
</dbReference>
<feature type="domain" description="F-box protein AT5G49610-like beta-propeller" evidence="2">
    <location>
        <begin position="96"/>
        <end position="365"/>
    </location>
</feature>
<protein>
    <recommendedName>
        <fullName evidence="5">F-box domain-containing protein</fullName>
    </recommendedName>
</protein>
<dbReference type="PANTHER" id="PTHR32133:SF379">
    <property type="entry name" value="F-BOX DOMAIN-CONTAINING PROTEIN"/>
    <property type="match status" value="1"/>
</dbReference>
<dbReference type="Pfam" id="PF23635">
    <property type="entry name" value="Beta-prop_AT5G49610-like"/>
    <property type="match status" value="1"/>
</dbReference>
<dbReference type="InterPro" id="IPR056594">
    <property type="entry name" value="AT5G49610-like_b-prop"/>
</dbReference>
<feature type="domain" description="F-box" evidence="1">
    <location>
        <begin position="8"/>
        <end position="47"/>
    </location>
</feature>
<proteinExistence type="predicted"/>
<evidence type="ECO:0000313" key="4">
    <source>
        <dbReference type="Proteomes" id="UP001054889"/>
    </source>
</evidence>
<keyword evidence="4" id="KW-1185">Reference proteome</keyword>
<sequence length="368" mass="41833">MSAPELLDDLIGEVLLRFPPEEPELLVRAALVSKRWCRLISDPGFRRRFREFHRTPPMLGFFCIDQRVPRFVPTSSVRLPHEFRMPRDDRFSWCALDTRHGRVLLHRHRVWYELDLHQLVVWNPITDEQQEVPTPPIPPEHVYPYCCSWTAAVLCATAGGGCNNLNCHPGSFLVVFVCTGSRETFTCIYSSDSGAWSGPTSVQLRYASVRFRPSVLSENALYYVSDNCRSSKKILKVDLSTREASLIRLPRTPYKHIGLTAMVDGGLGFAAMHESKLHLWSMDPGSKAYAGWTHNRVFELDKLLGPIGNCLESIYELHFVDGIGALFIGTKDVFVMLDLKSFQIRKLYEGRLIYGVVPYMSFYTPGGA</sequence>
<evidence type="ECO:0000259" key="1">
    <source>
        <dbReference type="Pfam" id="PF00646"/>
    </source>
</evidence>
<dbReference type="AlphaFoldDB" id="A0AAV5DA84"/>
<organism evidence="3 4">
    <name type="scientific">Eleusine coracana subsp. coracana</name>
    <dbReference type="NCBI Taxonomy" id="191504"/>
    <lineage>
        <taxon>Eukaryota</taxon>
        <taxon>Viridiplantae</taxon>
        <taxon>Streptophyta</taxon>
        <taxon>Embryophyta</taxon>
        <taxon>Tracheophyta</taxon>
        <taxon>Spermatophyta</taxon>
        <taxon>Magnoliopsida</taxon>
        <taxon>Liliopsida</taxon>
        <taxon>Poales</taxon>
        <taxon>Poaceae</taxon>
        <taxon>PACMAD clade</taxon>
        <taxon>Chloridoideae</taxon>
        <taxon>Cynodonteae</taxon>
        <taxon>Eleusininae</taxon>
        <taxon>Eleusine</taxon>
    </lineage>
</organism>
<reference evidence="3" key="1">
    <citation type="journal article" date="2018" name="DNA Res.">
        <title>Multiple hybrid de novo genome assembly of finger millet, an orphan allotetraploid crop.</title>
        <authorList>
            <person name="Hatakeyama M."/>
            <person name="Aluri S."/>
            <person name="Balachadran M.T."/>
            <person name="Sivarajan S.R."/>
            <person name="Patrignani A."/>
            <person name="Gruter S."/>
            <person name="Poveda L."/>
            <person name="Shimizu-Inatsugi R."/>
            <person name="Baeten J."/>
            <person name="Francoijs K.J."/>
            <person name="Nataraja K.N."/>
            <person name="Reddy Y.A.N."/>
            <person name="Phadnis S."/>
            <person name="Ravikumar R.L."/>
            <person name="Schlapbach R."/>
            <person name="Sreeman S.M."/>
            <person name="Shimizu K.K."/>
        </authorList>
    </citation>
    <scope>NUCLEOTIDE SEQUENCE</scope>
</reference>
<comment type="caution">
    <text evidence="3">The sequence shown here is derived from an EMBL/GenBank/DDBJ whole genome shotgun (WGS) entry which is preliminary data.</text>
</comment>
<dbReference type="InterPro" id="IPR001810">
    <property type="entry name" value="F-box_dom"/>
</dbReference>
<dbReference type="Proteomes" id="UP001054889">
    <property type="component" value="Unassembled WGS sequence"/>
</dbReference>
<accession>A0AAV5DA84</accession>
<dbReference type="EMBL" id="BQKI01000015">
    <property type="protein sequence ID" value="GJN07918.1"/>
    <property type="molecule type" value="Genomic_DNA"/>
</dbReference>
<evidence type="ECO:0008006" key="5">
    <source>
        <dbReference type="Google" id="ProtNLM"/>
    </source>
</evidence>
<evidence type="ECO:0000313" key="3">
    <source>
        <dbReference type="EMBL" id="GJN07918.1"/>
    </source>
</evidence>